<dbReference type="PROSITE" id="PS50109">
    <property type="entry name" value="HIS_KIN"/>
    <property type="match status" value="1"/>
</dbReference>
<evidence type="ECO:0000313" key="11">
    <source>
        <dbReference type="Proteomes" id="UP000704176"/>
    </source>
</evidence>
<evidence type="ECO:0000259" key="9">
    <source>
        <dbReference type="PROSITE" id="PS50109"/>
    </source>
</evidence>
<keyword evidence="8" id="KW-0812">Transmembrane</keyword>
<evidence type="ECO:0000256" key="7">
    <source>
        <dbReference type="ARBA" id="ARBA00023012"/>
    </source>
</evidence>
<dbReference type="Gene3D" id="3.30.450.20">
    <property type="entry name" value="PAS domain"/>
    <property type="match status" value="2"/>
</dbReference>
<evidence type="ECO:0000256" key="6">
    <source>
        <dbReference type="ARBA" id="ARBA00022840"/>
    </source>
</evidence>
<keyword evidence="8" id="KW-0472">Membrane</keyword>
<keyword evidence="11" id="KW-1185">Reference proteome</keyword>
<keyword evidence="5" id="KW-0418">Kinase</keyword>
<accession>A0ABS7VSA4</accession>
<dbReference type="Pfam" id="PF02518">
    <property type="entry name" value="HATPase_c"/>
    <property type="match status" value="1"/>
</dbReference>
<dbReference type="InterPro" id="IPR005467">
    <property type="entry name" value="His_kinase_dom"/>
</dbReference>
<comment type="catalytic activity">
    <reaction evidence="1">
        <text>ATP + protein L-histidine = ADP + protein N-phospho-L-histidine.</text>
        <dbReference type="EC" id="2.7.13.3"/>
    </reaction>
</comment>
<keyword evidence="3" id="KW-0808">Transferase</keyword>
<dbReference type="CDD" id="cd12914">
    <property type="entry name" value="PDC1_DGC_like"/>
    <property type="match status" value="1"/>
</dbReference>
<keyword evidence="8" id="KW-1133">Transmembrane helix</keyword>
<feature type="domain" description="Histidine kinase" evidence="9">
    <location>
        <begin position="338"/>
        <end position="557"/>
    </location>
</feature>
<organism evidence="10 11">
    <name type="scientific">Microvirga puerhi</name>
    <dbReference type="NCBI Taxonomy" id="2876078"/>
    <lineage>
        <taxon>Bacteria</taxon>
        <taxon>Pseudomonadati</taxon>
        <taxon>Pseudomonadota</taxon>
        <taxon>Alphaproteobacteria</taxon>
        <taxon>Hyphomicrobiales</taxon>
        <taxon>Methylobacteriaceae</taxon>
        <taxon>Microvirga</taxon>
    </lineage>
</organism>
<name>A0ABS7VSA4_9HYPH</name>
<dbReference type="SMART" id="SM00387">
    <property type="entry name" value="HATPase_c"/>
    <property type="match status" value="1"/>
</dbReference>
<evidence type="ECO:0000256" key="1">
    <source>
        <dbReference type="ARBA" id="ARBA00000085"/>
    </source>
</evidence>
<keyword evidence="7" id="KW-0902">Two-component regulatory system</keyword>
<dbReference type="RefSeq" id="WP_224314750.1">
    <property type="nucleotide sequence ID" value="NZ_JAIRBM010000014.1"/>
</dbReference>
<evidence type="ECO:0000256" key="3">
    <source>
        <dbReference type="ARBA" id="ARBA00022679"/>
    </source>
</evidence>
<dbReference type="InterPro" id="IPR004358">
    <property type="entry name" value="Sig_transdc_His_kin-like_C"/>
</dbReference>
<gene>
    <name evidence="10" type="ORF">K9B37_17100</name>
</gene>
<dbReference type="EC" id="2.7.13.3" evidence="2"/>
<protein>
    <recommendedName>
        <fullName evidence="2">histidine kinase</fullName>
        <ecNumber evidence="2">2.7.13.3</ecNumber>
    </recommendedName>
</protein>
<dbReference type="InterPro" id="IPR036890">
    <property type="entry name" value="HATPase_C_sf"/>
</dbReference>
<reference evidence="10 11" key="1">
    <citation type="submission" date="2021-09" db="EMBL/GenBank/DDBJ databases">
        <title>The complete genome sequence of a new microorganism.</title>
        <authorList>
            <person name="Zi Z."/>
        </authorList>
    </citation>
    <scope>NUCLEOTIDE SEQUENCE [LARGE SCALE GENOMIC DNA]</scope>
    <source>
        <strain evidence="10 11">WGZ8</strain>
    </source>
</reference>
<dbReference type="CDD" id="cd12915">
    <property type="entry name" value="PDC2_DGC_like"/>
    <property type="match status" value="1"/>
</dbReference>
<evidence type="ECO:0000256" key="5">
    <source>
        <dbReference type="ARBA" id="ARBA00022777"/>
    </source>
</evidence>
<keyword evidence="6" id="KW-0067">ATP-binding</keyword>
<feature type="transmembrane region" description="Helical" evidence="8">
    <location>
        <begin position="274"/>
        <end position="296"/>
    </location>
</feature>
<dbReference type="Gene3D" id="1.10.287.130">
    <property type="match status" value="1"/>
</dbReference>
<evidence type="ECO:0000256" key="8">
    <source>
        <dbReference type="SAM" id="Phobius"/>
    </source>
</evidence>
<sequence length="564" mass="61351">MLFGAAILVPLILFSLAAFDDYQQTMRRAEHEALQTVAPLEEHASSVFDAQELILDSIAERVADKDWDEISASQKSLHEYLLQLQAMLPQVSDIVLADERGRPRLTAAPASASLAANISDQDYFVAQRSTLGATYIDGVVKERLSGELAFHSSRRLSEPDLSFRGVIAVAMPPEYFFNLWRSFIPSDDRFVGLVRDDGEFLARQPALGAEPITLPLDSPLMSAARKNRQGVYHGPSPLDGSLGIVAYKKLEKYPLYIVYGVGYPTVLASWYRNLVFYGVATLLAAGLLLVITRYALNVMQAEQQALLQLNAETQQREWIQADLVHAQKLEAIGALTSATAHDFGNFLQVIIVNLHALKGRQADERLESRVAAGLQASEGATKLQRQLLAFAHKQQLDPTVLDVNSVIQGFLPILSHALAPTVTVEMRLQDNLWPALLDKNRLEVALLNLAVNAKHALSSGGRVTVETRNVLLSLADGVDDMTGHFVAITVMDTGTGMPPAIAARAFEPFFTTKEKGRGTGLGLPAVHALAKEFGGTAKIDSALGQGTRVTLYFPSASALTASDE</sequence>
<dbReference type="InterPro" id="IPR003594">
    <property type="entry name" value="HATPase_dom"/>
</dbReference>
<dbReference type="PANTHER" id="PTHR43065">
    <property type="entry name" value="SENSOR HISTIDINE KINASE"/>
    <property type="match status" value="1"/>
</dbReference>
<dbReference type="Gene3D" id="3.30.565.10">
    <property type="entry name" value="Histidine kinase-like ATPase, C-terminal domain"/>
    <property type="match status" value="1"/>
</dbReference>
<comment type="caution">
    <text evidence="10">The sequence shown here is derived from an EMBL/GenBank/DDBJ whole genome shotgun (WGS) entry which is preliminary data.</text>
</comment>
<keyword evidence="4" id="KW-0547">Nucleotide-binding</keyword>
<dbReference type="Pfam" id="PF22588">
    <property type="entry name" value="dCache_1_like"/>
    <property type="match status" value="1"/>
</dbReference>
<evidence type="ECO:0000256" key="4">
    <source>
        <dbReference type="ARBA" id="ARBA00022741"/>
    </source>
</evidence>
<evidence type="ECO:0000313" key="10">
    <source>
        <dbReference type="EMBL" id="MBZ6077995.1"/>
    </source>
</evidence>
<dbReference type="SUPFAM" id="SSF55874">
    <property type="entry name" value="ATPase domain of HSP90 chaperone/DNA topoisomerase II/histidine kinase"/>
    <property type="match status" value="1"/>
</dbReference>
<evidence type="ECO:0000256" key="2">
    <source>
        <dbReference type="ARBA" id="ARBA00012438"/>
    </source>
</evidence>
<dbReference type="PRINTS" id="PR00344">
    <property type="entry name" value="BCTRLSENSOR"/>
</dbReference>
<dbReference type="Proteomes" id="UP000704176">
    <property type="component" value="Unassembled WGS sequence"/>
</dbReference>
<proteinExistence type="predicted"/>
<dbReference type="PANTHER" id="PTHR43065:SF46">
    <property type="entry name" value="C4-DICARBOXYLATE TRANSPORT SENSOR PROTEIN DCTB"/>
    <property type="match status" value="1"/>
</dbReference>
<dbReference type="EMBL" id="JAIRBM010000014">
    <property type="protein sequence ID" value="MBZ6077995.1"/>
    <property type="molecule type" value="Genomic_DNA"/>
</dbReference>
<dbReference type="InterPro" id="IPR054327">
    <property type="entry name" value="His-kinase-like_sensor"/>
</dbReference>